<feature type="domain" description="Exonuclease" evidence="6">
    <location>
        <begin position="18"/>
        <end position="203"/>
    </location>
</feature>
<dbReference type="InterPro" id="IPR012337">
    <property type="entry name" value="RNaseH-like_sf"/>
</dbReference>
<keyword evidence="4 5" id="KW-0269">Exonuclease</keyword>
<comment type="function">
    <text evidence="5">Trims short 3' overhangs of a variety of RNA species, leaving a one or two nucleotide 3' overhang. Responsible for the end-turnover of tRNA: specifically removes the terminal AMP residue from uncharged tRNA (tRNA-C-C-A). Also appears to be involved in tRNA biosynthesis.</text>
</comment>
<comment type="subunit">
    <text evidence="5">Homodimer.</text>
</comment>
<keyword evidence="8" id="KW-1185">Reference proteome</keyword>
<protein>
    <recommendedName>
        <fullName evidence="5">Ribonuclease T</fullName>
        <ecNumber evidence="5">3.1.13.-</ecNumber>
    </recommendedName>
    <alternativeName>
        <fullName evidence="5">Exoribonuclease T</fullName>
        <shortName evidence="5">RNase T</shortName>
    </alternativeName>
</protein>
<proteinExistence type="inferred from homology"/>
<dbReference type="Pfam" id="PF00929">
    <property type="entry name" value="RNase_T"/>
    <property type="match status" value="1"/>
</dbReference>
<feature type="binding site" evidence="5">
    <location>
        <position position="23"/>
    </location>
    <ligand>
        <name>Mg(2+)</name>
        <dbReference type="ChEBI" id="CHEBI:18420"/>
        <label>2</label>
        <note>catalytic</note>
    </ligand>
</feature>
<reference evidence="7 8" key="1">
    <citation type="submission" date="2017-02" db="EMBL/GenBank/DDBJ databases">
        <authorList>
            <person name="Peterson S.W."/>
        </authorList>
    </citation>
    <scope>NUCLEOTIDE SEQUENCE [LARGE SCALE GENOMIC DNA]</scope>
    <source>
        <strain evidence="7 8">ATCC 49788</strain>
    </source>
</reference>
<dbReference type="GO" id="GO:0008408">
    <property type="term" value="F:3'-5' exonuclease activity"/>
    <property type="evidence" value="ECO:0007669"/>
    <property type="project" value="TreeGrafter"/>
</dbReference>
<feature type="active site" description="Proton donor/acceptor" evidence="5">
    <location>
        <position position="181"/>
    </location>
</feature>
<feature type="binding site" evidence="5">
    <location>
        <position position="186"/>
    </location>
    <ligand>
        <name>Mg(2+)</name>
        <dbReference type="ChEBI" id="CHEBI:18420"/>
        <label>2</label>
        <note>catalytic</note>
    </ligand>
</feature>
<comment type="caution">
    <text evidence="5">Lacks conserved residue(s) required for the propagation of feature annotation.</text>
</comment>
<keyword evidence="3 5" id="KW-0378">Hydrolase</keyword>
<feature type="binding site" evidence="5">
    <location>
        <position position="181"/>
    </location>
    <ligand>
        <name>Mg(2+)</name>
        <dbReference type="ChEBI" id="CHEBI:18420"/>
        <label>2</label>
        <note>catalytic</note>
    </ligand>
</feature>
<dbReference type="GO" id="GO:0000287">
    <property type="term" value="F:magnesium ion binding"/>
    <property type="evidence" value="ECO:0007669"/>
    <property type="project" value="UniProtKB-UniRule"/>
</dbReference>
<dbReference type="STRING" id="92487.SAMN02745130_01382"/>
<feature type="site" description="Important for substrate binding and specificity" evidence="5">
    <location>
        <position position="146"/>
    </location>
</feature>
<feature type="site" description="Important for substrate binding and specificity" evidence="5">
    <location>
        <position position="29"/>
    </location>
</feature>
<feature type="site" description="Important for substrate binding and specificity" evidence="5">
    <location>
        <position position="124"/>
    </location>
</feature>
<dbReference type="NCBIfam" id="TIGR01298">
    <property type="entry name" value="RNaseT"/>
    <property type="match status" value="1"/>
</dbReference>
<name>A0A1T4WB76_9GAMM</name>
<feature type="binding site" evidence="5">
    <location>
        <position position="25"/>
    </location>
    <ligand>
        <name>Mg(2+)</name>
        <dbReference type="ChEBI" id="CHEBI:18420"/>
        <label>2</label>
        <note>catalytic</note>
    </ligand>
</feature>
<dbReference type="InterPro" id="IPR013520">
    <property type="entry name" value="Ribonucl_H"/>
</dbReference>
<gene>
    <name evidence="5" type="primary">rnt</name>
    <name evidence="7" type="ORF">SAMN02745130_01382</name>
</gene>
<dbReference type="Gene3D" id="3.30.420.10">
    <property type="entry name" value="Ribonuclease H-like superfamily/Ribonuclease H"/>
    <property type="match status" value="1"/>
</dbReference>
<dbReference type="PANTHER" id="PTHR30231:SF2">
    <property type="entry name" value="RIBONUCLEASE T"/>
    <property type="match status" value="1"/>
</dbReference>
<evidence type="ECO:0000313" key="8">
    <source>
        <dbReference type="Proteomes" id="UP000190460"/>
    </source>
</evidence>
<dbReference type="Proteomes" id="UP000190460">
    <property type="component" value="Unassembled WGS sequence"/>
</dbReference>
<evidence type="ECO:0000256" key="3">
    <source>
        <dbReference type="ARBA" id="ARBA00022801"/>
    </source>
</evidence>
<evidence type="ECO:0000256" key="2">
    <source>
        <dbReference type="ARBA" id="ARBA00022722"/>
    </source>
</evidence>
<dbReference type="InterPro" id="IPR036397">
    <property type="entry name" value="RNaseH_sf"/>
</dbReference>
<sequence>MSDEIEIIPLANRFRGFLPVVVDVETGGFNFRKDALLEVAAVLLRIDEKGELSRQRTYHWHIEPFPNANLDPKSLEVNGIKPFSPLRLAMPETRALDEFFKIVRREVKLNRCNRAILVGHNAPFDLNFLNAASERNDCKRNPFHPFSTLDTVTLGAVVYGQTVLARVAQAAGMNWNGEQAHSAVYDAEKTADIFCHIVNTWQTLDAAFKAVEN</sequence>
<dbReference type="GO" id="GO:0003676">
    <property type="term" value="F:nucleic acid binding"/>
    <property type="evidence" value="ECO:0007669"/>
    <property type="project" value="InterPro"/>
</dbReference>
<dbReference type="RefSeq" id="WP_078921849.1">
    <property type="nucleotide sequence ID" value="NZ_FUYB01000004.1"/>
</dbReference>
<keyword evidence="5" id="KW-0460">Magnesium</keyword>
<dbReference type="OrthoDB" id="9778264at2"/>
<comment type="cofactor">
    <cofactor evidence="5">
        <name>Mg(2+)</name>
        <dbReference type="ChEBI" id="CHEBI:18420"/>
    </cofactor>
    <text evidence="5">Binds two Mg(2+) per subunit. The active form of the enzyme binds two Mg(2+) ions in its active site. The first Mg(2+) forms only one salt bridge with the protein.</text>
</comment>
<dbReference type="GO" id="GO:0016896">
    <property type="term" value="F:RNA exonuclease activity, producing 5'-phosphomonoesters"/>
    <property type="evidence" value="ECO:0007669"/>
    <property type="project" value="UniProtKB-UniRule"/>
</dbReference>
<evidence type="ECO:0000256" key="4">
    <source>
        <dbReference type="ARBA" id="ARBA00022839"/>
    </source>
</evidence>
<evidence type="ECO:0000256" key="5">
    <source>
        <dbReference type="HAMAP-Rule" id="MF_00157"/>
    </source>
</evidence>
<dbReference type="GO" id="GO:0008033">
    <property type="term" value="P:tRNA processing"/>
    <property type="evidence" value="ECO:0007669"/>
    <property type="project" value="UniProtKB-KW"/>
</dbReference>
<accession>A0A1T4WB76</accession>
<keyword evidence="2 5" id="KW-0540">Nuclease</keyword>
<dbReference type="GO" id="GO:0045004">
    <property type="term" value="P:DNA replication proofreading"/>
    <property type="evidence" value="ECO:0007669"/>
    <property type="project" value="TreeGrafter"/>
</dbReference>
<dbReference type="InterPro" id="IPR005987">
    <property type="entry name" value="RNase_T"/>
</dbReference>
<dbReference type="AlphaFoldDB" id="A0A1T4WB76"/>
<comment type="similarity">
    <text evidence="5">Belongs to the RNase T family.</text>
</comment>
<keyword evidence="1 5" id="KW-0819">tRNA processing</keyword>
<evidence type="ECO:0000259" key="6">
    <source>
        <dbReference type="SMART" id="SM00479"/>
    </source>
</evidence>
<organism evidence="7 8">
    <name type="scientific">Thiothrix eikelboomii</name>
    <dbReference type="NCBI Taxonomy" id="92487"/>
    <lineage>
        <taxon>Bacteria</taxon>
        <taxon>Pseudomonadati</taxon>
        <taxon>Pseudomonadota</taxon>
        <taxon>Gammaproteobacteria</taxon>
        <taxon>Thiotrichales</taxon>
        <taxon>Thiotrichaceae</taxon>
        <taxon>Thiothrix</taxon>
    </lineage>
</organism>
<dbReference type="PANTHER" id="PTHR30231">
    <property type="entry name" value="DNA POLYMERASE III SUBUNIT EPSILON"/>
    <property type="match status" value="1"/>
</dbReference>
<evidence type="ECO:0000313" key="7">
    <source>
        <dbReference type="EMBL" id="SKA74369.1"/>
    </source>
</evidence>
<dbReference type="SMART" id="SM00479">
    <property type="entry name" value="EXOIII"/>
    <property type="match status" value="1"/>
</dbReference>
<dbReference type="EC" id="3.1.13.-" evidence="5"/>
<feature type="binding site" evidence="5">
    <location>
        <position position="23"/>
    </location>
    <ligand>
        <name>Mg(2+)</name>
        <dbReference type="ChEBI" id="CHEBI:18420"/>
        <label>1</label>
        <note>catalytic</note>
    </ligand>
</feature>
<dbReference type="SUPFAM" id="SSF53098">
    <property type="entry name" value="Ribonuclease H-like"/>
    <property type="match status" value="1"/>
</dbReference>
<keyword evidence="5" id="KW-0479">Metal-binding</keyword>
<dbReference type="HAMAP" id="MF_00157">
    <property type="entry name" value="RNase_T"/>
    <property type="match status" value="1"/>
</dbReference>
<evidence type="ECO:0000256" key="1">
    <source>
        <dbReference type="ARBA" id="ARBA00022694"/>
    </source>
</evidence>
<dbReference type="GO" id="GO:0005829">
    <property type="term" value="C:cytosol"/>
    <property type="evidence" value="ECO:0007669"/>
    <property type="project" value="TreeGrafter"/>
</dbReference>
<dbReference type="EMBL" id="FUYB01000004">
    <property type="protein sequence ID" value="SKA74369.1"/>
    <property type="molecule type" value="Genomic_DNA"/>
</dbReference>